<name>A0A562U500_9SPHI</name>
<comment type="caution">
    <text evidence="2">The sequence shown here is derived from an EMBL/GenBank/DDBJ whole genome shotgun (WGS) entry which is preliminary data.</text>
</comment>
<keyword evidence="1" id="KW-0812">Transmembrane</keyword>
<feature type="transmembrane region" description="Helical" evidence="1">
    <location>
        <begin position="230"/>
        <end position="248"/>
    </location>
</feature>
<feature type="transmembrane region" description="Helical" evidence="1">
    <location>
        <begin position="260"/>
        <end position="283"/>
    </location>
</feature>
<organism evidence="2 3">
    <name type="scientific">Mucilaginibacter frigoritolerans</name>
    <dbReference type="NCBI Taxonomy" id="652788"/>
    <lineage>
        <taxon>Bacteria</taxon>
        <taxon>Pseudomonadati</taxon>
        <taxon>Bacteroidota</taxon>
        <taxon>Sphingobacteriia</taxon>
        <taxon>Sphingobacteriales</taxon>
        <taxon>Sphingobacteriaceae</taxon>
        <taxon>Mucilaginibacter</taxon>
    </lineage>
</organism>
<evidence type="ECO:0000256" key="1">
    <source>
        <dbReference type="SAM" id="Phobius"/>
    </source>
</evidence>
<sequence length="538" mass="60779">MLYNKNYIQSLSIIRKTLITGSICVFFGQMLLDVSPANIISNLFALTAFISGCIIVFSYRNISIGAALSATVVFLMISANSIAPMVGTLLEGNPIIESLVVPVQTFEHRLIFAFCILFAHYLSCSESSLYIRKGVSSLSRKLKSKITLPSKSLWIIGLIGLFAILLKTLHPPIIVSKLLDGFAYLMMAPFLMLLPPYYNRFFIKKQRIWLFLFYLVQVVFSFVYNTRIAMVQPIGIVVAGWLLTVLSGQTIVTQKSIKTGLIRGVIGIAVIGQFSDLSTAILIERGARENRTSSEQFKATVDRFFDKRAIADYKDQQVELTKGVSAEQEWQENYVRNPFLARFIQIKFDDNCLYRVGLFNNGDFDKLRAFTFDRIMVQLPQPVLSLFSIKVDKIKVSSHSVGDEIDNLATGAEVGGFKTGSIPTNAFALFSWWYPLFLALNYYLIFSIYHGFFSPFYLKSTSNIKVPTLALLLTFTIYFDISLDGVDALEGSLIRGIIQRVLIYAITLWILRKLRSPIDMFKARELDNKGELQLKNFK</sequence>
<gene>
    <name evidence="2" type="ORF">JN11_02053</name>
</gene>
<evidence type="ECO:0000313" key="3">
    <source>
        <dbReference type="Proteomes" id="UP000317010"/>
    </source>
</evidence>
<reference evidence="2 3" key="1">
    <citation type="submission" date="2019-07" db="EMBL/GenBank/DDBJ databases">
        <title>Genomic Encyclopedia of Archaeal and Bacterial Type Strains, Phase II (KMG-II): from individual species to whole genera.</title>
        <authorList>
            <person name="Goeker M."/>
        </authorList>
    </citation>
    <scope>NUCLEOTIDE SEQUENCE [LARGE SCALE GENOMIC DNA]</scope>
    <source>
        <strain evidence="2 3">ATCC BAA-1854</strain>
    </source>
</reference>
<feature type="transmembrane region" description="Helical" evidence="1">
    <location>
        <begin position="464"/>
        <end position="481"/>
    </location>
</feature>
<dbReference type="Proteomes" id="UP000317010">
    <property type="component" value="Unassembled WGS sequence"/>
</dbReference>
<feature type="transmembrane region" description="Helical" evidence="1">
    <location>
        <begin position="152"/>
        <end position="169"/>
    </location>
</feature>
<keyword evidence="3" id="KW-1185">Reference proteome</keyword>
<feature type="transmembrane region" description="Helical" evidence="1">
    <location>
        <begin position="493"/>
        <end position="511"/>
    </location>
</feature>
<dbReference type="AlphaFoldDB" id="A0A562U500"/>
<keyword evidence="1" id="KW-1133">Transmembrane helix</keyword>
<feature type="transmembrane region" description="Helical" evidence="1">
    <location>
        <begin position="66"/>
        <end position="90"/>
    </location>
</feature>
<feature type="transmembrane region" description="Helical" evidence="1">
    <location>
        <begin position="181"/>
        <end position="199"/>
    </location>
</feature>
<feature type="transmembrane region" description="Helical" evidence="1">
    <location>
        <begin position="432"/>
        <end position="452"/>
    </location>
</feature>
<feature type="transmembrane region" description="Helical" evidence="1">
    <location>
        <begin position="12"/>
        <end position="32"/>
    </location>
</feature>
<dbReference type="EMBL" id="VLLI01000005">
    <property type="protein sequence ID" value="TWJ00794.1"/>
    <property type="molecule type" value="Genomic_DNA"/>
</dbReference>
<proteinExistence type="predicted"/>
<protein>
    <submittedName>
        <fullName evidence="2">Uncharacterized protein</fullName>
    </submittedName>
</protein>
<feature type="transmembrane region" description="Helical" evidence="1">
    <location>
        <begin position="38"/>
        <end position="59"/>
    </location>
</feature>
<feature type="transmembrane region" description="Helical" evidence="1">
    <location>
        <begin position="110"/>
        <end position="131"/>
    </location>
</feature>
<accession>A0A562U500</accession>
<keyword evidence="1" id="KW-0472">Membrane</keyword>
<evidence type="ECO:0000313" key="2">
    <source>
        <dbReference type="EMBL" id="TWJ00794.1"/>
    </source>
</evidence>
<feature type="transmembrane region" description="Helical" evidence="1">
    <location>
        <begin position="208"/>
        <end position="224"/>
    </location>
</feature>